<dbReference type="RefSeq" id="WP_062219178.1">
    <property type="nucleotide sequence ID" value="NZ_CP012023.1"/>
</dbReference>
<dbReference type="PROSITE" id="PS00330">
    <property type="entry name" value="HEMOLYSIN_CALCIUM"/>
    <property type="match status" value="7"/>
</dbReference>
<evidence type="ECO:0000256" key="6">
    <source>
        <dbReference type="ARBA" id="ARBA00023026"/>
    </source>
</evidence>
<feature type="compositionally biased region" description="Polar residues" evidence="8">
    <location>
        <begin position="708"/>
        <end position="722"/>
    </location>
</feature>
<dbReference type="PATRIC" id="fig|1397108.4.peg.2401"/>
<dbReference type="EC" id="3.1.3.1" evidence="9"/>
<dbReference type="KEGG" id="cmar:IMCC12053_2349"/>
<dbReference type="EMBL" id="CP012023">
    <property type="protein sequence ID" value="ALI56296.1"/>
    <property type="molecule type" value="Genomic_DNA"/>
</dbReference>
<dbReference type="STRING" id="1397108.IMCC12053_2349"/>
<dbReference type="Gene3D" id="2.150.10.10">
    <property type="entry name" value="Serralysin-like metalloprotease, C-terminal"/>
    <property type="match status" value="5"/>
</dbReference>
<dbReference type="GO" id="GO:0005509">
    <property type="term" value="F:calcium ion binding"/>
    <property type="evidence" value="ECO:0007669"/>
    <property type="project" value="InterPro"/>
</dbReference>
<dbReference type="AlphaFoldDB" id="A0A0N9ZRC0"/>
<dbReference type="OrthoDB" id="6305173at2"/>
<evidence type="ECO:0000256" key="4">
    <source>
        <dbReference type="ARBA" id="ARBA00022656"/>
    </source>
</evidence>
<keyword evidence="9" id="KW-0378">Hydrolase</keyword>
<evidence type="ECO:0000256" key="1">
    <source>
        <dbReference type="ARBA" id="ARBA00004370"/>
    </source>
</evidence>
<dbReference type="InterPro" id="IPR050557">
    <property type="entry name" value="RTX_toxin/Mannuronan_C5-epim"/>
</dbReference>
<keyword evidence="10" id="KW-1185">Reference proteome</keyword>
<proteinExistence type="predicted"/>
<dbReference type="SUPFAM" id="SSF51294">
    <property type="entry name" value="Hedgehog/intein (Hint) domain"/>
    <property type="match status" value="1"/>
</dbReference>
<protein>
    <submittedName>
        <fullName evidence="9">Alkaline phosphatase</fullName>
        <ecNumber evidence="9">3.1.3.1</ecNumber>
    </submittedName>
</protein>
<evidence type="ECO:0000256" key="8">
    <source>
        <dbReference type="SAM" id="MobiDB-lite"/>
    </source>
</evidence>
<keyword evidence="7" id="KW-0472">Membrane</keyword>
<organism evidence="9 10">
    <name type="scientific">Celeribacter marinus</name>
    <dbReference type="NCBI Taxonomy" id="1397108"/>
    <lineage>
        <taxon>Bacteria</taxon>
        <taxon>Pseudomonadati</taxon>
        <taxon>Pseudomonadota</taxon>
        <taxon>Alphaproteobacteria</taxon>
        <taxon>Rhodobacterales</taxon>
        <taxon>Roseobacteraceae</taxon>
        <taxon>Celeribacter</taxon>
    </lineage>
</organism>
<dbReference type="GO" id="GO:0004035">
    <property type="term" value="F:alkaline phosphatase activity"/>
    <property type="evidence" value="ECO:0007669"/>
    <property type="project" value="UniProtKB-EC"/>
</dbReference>
<dbReference type="Pfam" id="PF00353">
    <property type="entry name" value="HemolysinCabind"/>
    <property type="match status" value="8"/>
</dbReference>
<evidence type="ECO:0000256" key="5">
    <source>
        <dbReference type="ARBA" id="ARBA00022737"/>
    </source>
</evidence>
<dbReference type="InterPro" id="IPR011049">
    <property type="entry name" value="Serralysin-like_metalloprot_C"/>
</dbReference>
<sequence>MPTYTVQYYAYDPRGNLPNSGIFTYGGPSTYAGSALITDTQTGTDGAGLDDDNAGENATVDITLGGTAYTGLAIDAEESWTLTNAATGQEFNVVAVEVDTPGGNQWIMLSEAPLVAGTAYTVISHDTLPDGGTDDPGFVYSFYEDGVITGTSGDDTIDTTYAGDPEGERVDDGILNGGVFHWNDLGNQTNYMNGSGSLTSEGMTMNFAVVDDGTGQIAYDPTGNGAYNANGYTESGEVFDPDSTMFLFGDRGAGDGADTMTMTMDFSATTPASGLSDEVRNVSFRLNDLDQVAGGFTDVITIRAYDALGNEVPVAFDIAASQSLSGNTVTGTGSTNTGDQNGSLLVNIAGPVASIVIDYDNTGTSTQGVWMSDVAFDASYPDYDDVIEAGDGDDIIDAGLGDDIIYGGTGNDTIMGGLGADQNYGGIGQDTLDYSGSDAGVNVNLATNTYSGGYAAGDTGSGMDGIIGSDFDDTLIGFDGMDPDPLTGFTNVFYGGDGDDYLDGAGGDDDLYGEAGEDTILGGAGDDYIDGGTGDDTLDGGDGDDDIYAGAGDDIITGGAGNDNLHGNAGSDWVDGGDGDDYINTRTTLGTGLPDTGYTHPDDPALSYGADTNPTNDMDTVYGGAGNDTILTGDDNDYIEGGTGADSVDAGFDDDTVLGGAGDDLLEGNEGNDTIYGGDDDDIIYGELGPTNADYALSELYNLDDAGETTSADTDPTNNSDTLYGGAGNDTIYGQDDADTLYGEDGDDTLDGGVDDDSLSGGAGNDTLIGGQGNDTLNGDGGYDILNGGLGDDIIYAGSGDTANGGDGSDIIYIDPSQLDGTAITIDGEETNDTGAGDVLNLSLLGPGLYTPGSAVFTTPDEENGSVTLSDGTVITFANIETIICFGRGTRIETPYGPRPVESLRAGDLILTMDNGPQPLRWVGSREVPALGTFAPIEFAAGAMGNTETLIVSPQHRMLIQDWRAQVLFDTEQVFTAATHLVNDDTIRRLEGGTVEYFHLMFDGHEVVFAEGAPSESLYPSDHTLGALDDAGREELFQIFPDLRAMPYAAHPTARRCLKGYETKLLIA</sequence>
<evidence type="ECO:0000256" key="2">
    <source>
        <dbReference type="ARBA" id="ARBA00004613"/>
    </source>
</evidence>
<keyword evidence="6" id="KW-0843">Virulence</keyword>
<dbReference type="InterPro" id="IPR001343">
    <property type="entry name" value="Hemolysn_Ca-bd"/>
</dbReference>
<feature type="region of interest" description="Disordered" evidence="8">
    <location>
        <begin position="706"/>
        <end position="775"/>
    </location>
</feature>
<gene>
    <name evidence="9" type="ORF">IMCC12053_2349</name>
</gene>
<dbReference type="GO" id="GO:0090729">
    <property type="term" value="F:toxin activity"/>
    <property type="evidence" value="ECO:0007669"/>
    <property type="project" value="UniProtKB-KW"/>
</dbReference>
<keyword evidence="4" id="KW-0800">Toxin</keyword>
<dbReference type="InterPro" id="IPR018511">
    <property type="entry name" value="Hemolysin-typ_Ca-bd_CS"/>
</dbReference>
<dbReference type="InterPro" id="IPR003995">
    <property type="entry name" value="RTX_toxin_determinant-A"/>
</dbReference>
<dbReference type="Gene3D" id="2.170.16.10">
    <property type="entry name" value="Hedgehog/Intein (Hint) domain"/>
    <property type="match status" value="1"/>
</dbReference>
<keyword evidence="5" id="KW-0677">Repeat</keyword>
<feature type="compositionally biased region" description="Acidic residues" evidence="8">
    <location>
        <begin position="736"/>
        <end position="758"/>
    </location>
</feature>
<evidence type="ECO:0000256" key="3">
    <source>
        <dbReference type="ARBA" id="ARBA00022525"/>
    </source>
</evidence>
<dbReference type="InterPro" id="IPR028992">
    <property type="entry name" value="Hedgehog/Intein_dom"/>
</dbReference>
<dbReference type="PANTHER" id="PTHR38340:SF1">
    <property type="entry name" value="S-LAYER PROTEIN"/>
    <property type="match status" value="1"/>
</dbReference>
<keyword evidence="3" id="KW-0964">Secreted</keyword>
<dbReference type="GO" id="GO:0016020">
    <property type="term" value="C:membrane"/>
    <property type="evidence" value="ECO:0007669"/>
    <property type="project" value="UniProtKB-SubCell"/>
</dbReference>
<dbReference type="PRINTS" id="PR01488">
    <property type="entry name" value="RTXTOXINA"/>
</dbReference>
<dbReference type="PANTHER" id="PTHR38340">
    <property type="entry name" value="S-LAYER PROTEIN"/>
    <property type="match status" value="1"/>
</dbReference>
<comment type="subcellular location">
    <subcellularLocation>
        <location evidence="1">Membrane</location>
    </subcellularLocation>
    <subcellularLocation>
        <location evidence="2">Secreted</location>
    </subcellularLocation>
</comment>
<dbReference type="SUPFAM" id="SSF51120">
    <property type="entry name" value="beta-Roll"/>
    <property type="match status" value="4"/>
</dbReference>
<evidence type="ECO:0000313" key="10">
    <source>
        <dbReference type="Proteomes" id="UP000064920"/>
    </source>
</evidence>
<dbReference type="Pfam" id="PF13403">
    <property type="entry name" value="Hint_2"/>
    <property type="match status" value="1"/>
</dbReference>
<dbReference type="PRINTS" id="PR00313">
    <property type="entry name" value="CABNDNGRPT"/>
</dbReference>
<dbReference type="GO" id="GO:0005576">
    <property type="term" value="C:extracellular region"/>
    <property type="evidence" value="ECO:0007669"/>
    <property type="project" value="UniProtKB-SubCell"/>
</dbReference>
<accession>A0A0N9ZRC0</accession>
<name>A0A0N9ZRC0_9RHOB</name>
<dbReference type="Proteomes" id="UP000064920">
    <property type="component" value="Chromosome"/>
</dbReference>
<dbReference type="InterPro" id="IPR036844">
    <property type="entry name" value="Hint_dom_sf"/>
</dbReference>
<evidence type="ECO:0000313" key="9">
    <source>
        <dbReference type="EMBL" id="ALI56296.1"/>
    </source>
</evidence>
<evidence type="ECO:0000256" key="7">
    <source>
        <dbReference type="ARBA" id="ARBA00023136"/>
    </source>
</evidence>
<reference evidence="9 10" key="1">
    <citation type="submission" date="2015-05" db="EMBL/GenBank/DDBJ databases">
        <authorList>
            <person name="Wang D.B."/>
            <person name="Wang M."/>
        </authorList>
    </citation>
    <scope>NUCLEOTIDE SEQUENCE [LARGE SCALE GENOMIC DNA]</scope>
    <source>
        <strain evidence="9 10">IMCC 12053</strain>
    </source>
</reference>